<feature type="domain" description="DUF4190" evidence="3">
    <location>
        <begin position="119"/>
        <end position="184"/>
    </location>
</feature>
<dbReference type="Proteomes" id="UP000436027">
    <property type="component" value="Unassembled WGS sequence"/>
</dbReference>
<feature type="compositionally biased region" description="Pro residues" evidence="1">
    <location>
        <begin position="63"/>
        <end position="88"/>
    </location>
</feature>
<gene>
    <name evidence="4" type="ORF">F6W70_09275</name>
</gene>
<dbReference type="AlphaFoldDB" id="A0AAD3X5A1"/>
<evidence type="ECO:0000313" key="4">
    <source>
        <dbReference type="EMBL" id="KAB1887551.1"/>
    </source>
</evidence>
<keyword evidence="2" id="KW-0472">Membrane</keyword>
<evidence type="ECO:0000313" key="5">
    <source>
        <dbReference type="Proteomes" id="UP000436027"/>
    </source>
</evidence>
<feature type="region of interest" description="Disordered" evidence="1">
    <location>
        <begin position="63"/>
        <end position="91"/>
    </location>
</feature>
<accession>A0AAD3X5A1</accession>
<protein>
    <submittedName>
        <fullName evidence="4">DUF4190 domain-containing protein</fullName>
    </submittedName>
</protein>
<dbReference type="Pfam" id="PF13828">
    <property type="entry name" value="DUF4190"/>
    <property type="match status" value="1"/>
</dbReference>
<reference evidence="4 5" key="1">
    <citation type="submission" date="2019-09" db="EMBL/GenBank/DDBJ databases">
        <title>Whole genome sequencing of Microbacterium maritypicum.</title>
        <authorList>
            <person name="Lenchi N."/>
        </authorList>
    </citation>
    <scope>NUCLEOTIDE SEQUENCE [LARGE SCALE GENOMIC DNA]</scope>
    <source>
        <strain evidence="4 5">DSM 12512</strain>
    </source>
</reference>
<comment type="caution">
    <text evidence="4">The sequence shown here is derived from an EMBL/GenBank/DDBJ whole genome shotgun (WGS) entry which is preliminary data.</text>
</comment>
<dbReference type="InterPro" id="IPR025241">
    <property type="entry name" value="DUF4190"/>
</dbReference>
<keyword evidence="2" id="KW-0812">Transmembrane</keyword>
<feature type="compositionally biased region" description="Pro residues" evidence="1">
    <location>
        <begin position="32"/>
        <end position="50"/>
    </location>
</feature>
<feature type="region of interest" description="Disordered" evidence="1">
    <location>
        <begin position="1"/>
        <end position="51"/>
    </location>
</feature>
<evidence type="ECO:0000259" key="3">
    <source>
        <dbReference type="Pfam" id="PF13828"/>
    </source>
</evidence>
<sequence>MPRPTTSRRLTGTDGAGTLIETKGFTVSDNRTPPPAGEPPRIPPRPPAPAAFPVVPALPAYPVQPAPQPAQNQPVPPAYSPTTPPTWEIPPAAATPPAYAPYGAPVYPAVPAPRPTSGLAITSLICGIAGVVLVWAIIPVLASIAAVITGHMALGQTRRDPGIGGRGMAIAGLILGYAMIAIAAFTLIGIIISFLFVGAFSLPFIFSR</sequence>
<evidence type="ECO:0000256" key="1">
    <source>
        <dbReference type="SAM" id="MobiDB-lite"/>
    </source>
</evidence>
<dbReference type="EMBL" id="WAAQ01000001">
    <property type="protein sequence ID" value="KAB1887551.1"/>
    <property type="molecule type" value="Genomic_DNA"/>
</dbReference>
<feature type="transmembrane region" description="Helical" evidence="2">
    <location>
        <begin position="174"/>
        <end position="206"/>
    </location>
</feature>
<evidence type="ECO:0000256" key="2">
    <source>
        <dbReference type="SAM" id="Phobius"/>
    </source>
</evidence>
<organism evidence="4 5">
    <name type="scientific">Microbacterium maritypicum</name>
    <name type="common">Microbacterium liquefaciens</name>
    <dbReference type="NCBI Taxonomy" id="33918"/>
    <lineage>
        <taxon>Bacteria</taxon>
        <taxon>Bacillati</taxon>
        <taxon>Actinomycetota</taxon>
        <taxon>Actinomycetes</taxon>
        <taxon>Micrococcales</taxon>
        <taxon>Microbacteriaceae</taxon>
        <taxon>Microbacterium</taxon>
    </lineage>
</organism>
<proteinExistence type="predicted"/>
<feature type="compositionally biased region" description="Polar residues" evidence="1">
    <location>
        <begin position="1"/>
        <end position="10"/>
    </location>
</feature>
<feature type="transmembrane region" description="Helical" evidence="2">
    <location>
        <begin position="124"/>
        <end position="154"/>
    </location>
</feature>
<name>A0AAD3X5A1_MICMQ</name>
<keyword evidence="2" id="KW-1133">Transmembrane helix</keyword>